<dbReference type="Gene3D" id="3.90.740.10">
    <property type="entry name" value="Valyl/Leucyl/Isoleucyl-tRNA synthetase, editing domain"/>
    <property type="match status" value="1"/>
</dbReference>
<dbReference type="Pfam" id="PF00133">
    <property type="entry name" value="tRNA-synt_1"/>
    <property type="match status" value="1"/>
</dbReference>
<keyword evidence="6 12" id="KW-0067">ATP-binding</keyword>
<dbReference type="PRINTS" id="PR00984">
    <property type="entry name" value="TRNASYNTHILE"/>
</dbReference>
<keyword evidence="7 12" id="KW-0648">Protein biosynthesis</keyword>
<protein>
    <recommendedName>
        <fullName evidence="11">Isoleucine--tRNA ligase, mitochondrial</fullName>
        <ecNumber evidence="3">6.1.1.5</ecNumber>
    </recommendedName>
    <alternativeName>
        <fullName evidence="9">Isoleucyl-tRNA synthetase</fullName>
    </alternativeName>
</protein>
<evidence type="ECO:0000256" key="7">
    <source>
        <dbReference type="ARBA" id="ARBA00022917"/>
    </source>
</evidence>
<dbReference type="Pfam" id="PF08264">
    <property type="entry name" value="Anticodon_1"/>
    <property type="match status" value="1"/>
</dbReference>
<dbReference type="GO" id="GO:0032543">
    <property type="term" value="P:mitochondrial translation"/>
    <property type="evidence" value="ECO:0007669"/>
    <property type="project" value="TreeGrafter"/>
</dbReference>
<dbReference type="InterPro" id="IPR009080">
    <property type="entry name" value="tRNAsynth_Ia_anticodon-bd"/>
</dbReference>
<evidence type="ECO:0000256" key="9">
    <source>
        <dbReference type="ARBA" id="ARBA00032665"/>
    </source>
</evidence>
<dbReference type="InterPro" id="IPR033708">
    <property type="entry name" value="Anticodon_Ile_BEm"/>
</dbReference>
<dbReference type="SUPFAM" id="SSF52374">
    <property type="entry name" value="Nucleotidylyl transferase"/>
    <property type="match status" value="1"/>
</dbReference>
<dbReference type="Gene3D" id="1.10.730.20">
    <property type="match status" value="1"/>
</dbReference>
<accession>A0A6A5T2T0</accession>
<evidence type="ECO:0000313" key="16">
    <source>
        <dbReference type="Proteomes" id="UP000800038"/>
    </source>
</evidence>
<gene>
    <name evidence="15" type="ORF">EJ02DRAFT_365488</name>
</gene>
<dbReference type="Gene3D" id="3.40.50.620">
    <property type="entry name" value="HUPs"/>
    <property type="match status" value="2"/>
</dbReference>
<feature type="domain" description="Aminoacyl-tRNA synthetase class Ia" evidence="13">
    <location>
        <begin position="46"/>
        <end position="699"/>
    </location>
</feature>
<keyword evidence="8 12" id="KW-0030">Aminoacyl-tRNA synthetase</keyword>
<keyword evidence="16" id="KW-1185">Reference proteome</keyword>
<dbReference type="InterPro" id="IPR050081">
    <property type="entry name" value="Ile-tRNA_ligase"/>
</dbReference>
<dbReference type="CDD" id="cd07960">
    <property type="entry name" value="Anticodon_Ia_Ile_BEm"/>
    <property type="match status" value="1"/>
</dbReference>
<dbReference type="NCBIfam" id="TIGR00392">
    <property type="entry name" value="ileS"/>
    <property type="match status" value="1"/>
</dbReference>
<dbReference type="EC" id="6.1.1.5" evidence="3"/>
<evidence type="ECO:0000256" key="5">
    <source>
        <dbReference type="ARBA" id="ARBA00022741"/>
    </source>
</evidence>
<dbReference type="Proteomes" id="UP000800038">
    <property type="component" value="Unassembled WGS sequence"/>
</dbReference>
<dbReference type="InterPro" id="IPR013155">
    <property type="entry name" value="M/V/L/I-tRNA-synth_anticd-bd"/>
</dbReference>
<dbReference type="FunFam" id="3.40.50.620:FF:000111">
    <property type="entry name" value="Mitochondrial isoleucyl-tRNA synthetase"/>
    <property type="match status" value="1"/>
</dbReference>
<feature type="domain" description="Methionyl/Valyl/Leucyl/Isoleucyl-tRNA synthetase anticodon-binding" evidence="14">
    <location>
        <begin position="755"/>
        <end position="911"/>
    </location>
</feature>
<dbReference type="GO" id="GO:0002161">
    <property type="term" value="F:aminoacyl-tRNA deacylase activity"/>
    <property type="evidence" value="ECO:0007669"/>
    <property type="project" value="InterPro"/>
</dbReference>
<dbReference type="OrthoDB" id="10264412at2759"/>
<dbReference type="PROSITE" id="PS00178">
    <property type="entry name" value="AA_TRNA_LIGASE_I"/>
    <property type="match status" value="1"/>
</dbReference>
<evidence type="ECO:0000256" key="6">
    <source>
        <dbReference type="ARBA" id="ARBA00022840"/>
    </source>
</evidence>
<dbReference type="GO" id="GO:0004822">
    <property type="term" value="F:isoleucine-tRNA ligase activity"/>
    <property type="evidence" value="ECO:0007669"/>
    <property type="project" value="UniProtKB-EC"/>
</dbReference>
<dbReference type="InterPro" id="IPR002300">
    <property type="entry name" value="aa-tRNA-synth_Ia"/>
</dbReference>
<dbReference type="AlphaFoldDB" id="A0A6A5T2T0"/>
<dbReference type="PANTHER" id="PTHR42765:SF1">
    <property type="entry name" value="ISOLEUCINE--TRNA LIGASE, MITOCHONDRIAL"/>
    <property type="match status" value="1"/>
</dbReference>
<evidence type="ECO:0000256" key="3">
    <source>
        <dbReference type="ARBA" id="ARBA00013165"/>
    </source>
</evidence>
<sequence length="1043" mass="117236">MLTQTRILRASWSSTLRLPKSSFPPRPLPATNADYLRRCTDDLYAWQQSPERSRLTESFTLHDGPPYANGPLHIGHALNKITKDLICRFQLGQGKKVSYIPGWDCHGLPIEIKALQAQKKDAAQAGPVSVREAARELATRTIEEQKQGFKEWAVMGDWDNAYKTMERGFEIRQLEVFKSMFEKGLIYRQFKPVYWSPSSRTALAEAELEYDEGHKSLAAFVRYPAHMSEGLQHGALKDVQGEISVVIWTTTPWTLPANKAIAVHRDMQYCVVRDLDRDNELTLVAASRVADYEKVLERKLEVVVTDVRGSNLAGQLKYENPFQKANGLQPVIHADFVTDSSGTGLVHLAPGHGMDDYNVCMALNVPAFAPVDDAGAFTKDAFPEQPALLEGLPVADIKKTGSNAVCKYLEKLNMLRGKQNYCHKYPIDWRTKEPVITRATEQWFANVEGIKEASMKAIADVRFMPETGRSRLESFIQGRSQWCISRQRAWGVPIPALYKVEGDKLEATMDSEVIQHVIEVIKERGINAWWTDAQDDPAWKPEHLTGTYIRGRDTMDVWFDSGTSWTLLPQQKGQPVADVYLEGTDQHRGWFQSSLLTHVATQPYATQTVKAPYKTLITHGFTLDSDGRKMSKSLGNVISPSQIMSGELLPPIKRKKQKGNKGAKTDPIVNTTVLTYDAMGPDALRLWAASSDYTRDVTIGQPVLISVNQALHKYRVTFKWLLGIFSLPSCPPTFKSFNHLTTSASDPHDFYELTDRLAVHRLVQVSAEVHAYFGKYEFYKGVNTVNKYIANDLSAFYFETLKDRVYTGDKADCETLQRVLGLVFYELSQMLAPICPLLVEEVWDHVPNALRDGSIHPARATWTPLRARTDTESSALSSLSSAVNQLGSAIKVSQERLRADKKIGSSLETAVTLYLSEASASDLLSDFSAFMHRSASPSAHSPEAMQTQLAALFVVSELNIHTLAILPEACSDHKAEDLEQRKQRWAWWDEEVVALGKEKARVVVHKPSQEKCPRCWRFVRDEQAELCQRCEEVVREEGGNVVV</sequence>
<keyword evidence="4 12" id="KW-0436">Ligase</keyword>
<dbReference type="GO" id="GO:0005524">
    <property type="term" value="F:ATP binding"/>
    <property type="evidence" value="ECO:0007669"/>
    <property type="project" value="UniProtKB-KW"/>
</dbReference>
<dbReference type="GO" id="GO:0006428">
    <property type="term" value="P:isoleucyl-tRNA aminoacylation"/>
    <property type="evidence" value="ECO:0007669"/>
    <property type="project" value="InterPro"/>
</dbReference>
<dbReference type="SUPFAM" id="SSF47323">
    <property type="entry name" value="Anticodon-binding domain of a subclass of class I aminoacyl-tRNA synthetases"/>
    <property type="match status" value="1"/>
</dbReference>
<organism evidence="15 16">
    <name type="scientific">Clathrospora elynae</name>
    <dbReference type="NCBI Taxonomy" id="706981"/>
    <lineage>
        <taxon>Eukaryota</taxon>
        <taxon>Fungi</taxon>
        <taxon>Dikarya</taxon>
        <taxon>Ascomycota</taxon>
        <taxon>Pezizomycotina</taxon>
        <taxon>Dothideomycetes</taxon>
        <taxon>Pleosporomycetidae</taxon>
        <taxon>Pleosporales</taxon>
        <taxon>Diademaceae</taxon>
        <taxon>Clathrospora</taxon>
    </lineage>
</organism>
<keyword evidence="5 12" id="KW-0547">Nucleotide-binding</keyword>
<evidence type="ECO:0000313" key="15">
    <source>
        <dbReference type="EMBL" id="KAF1947275.1"/>
    </source>
</evidence>
<dbReference type="InterPro" id="IPR009008">
    <property type="entry name" value="Val/Leu/Ile-tRNA-synth_edit"/>
</dbReference>
<evidence type="ECO:0000256" key="12">
    <source>
        <dbReference type="RuleBase" id="RU363035"/>
    </source>
</evidence>
<dbReference type="GO" id="GO:0000049">
    <property type="term" value="F:tRNA binding"/>
    <property type="evidence" value="ECO:0007669"/>
    <property type="project" value="InterPro"/>
</dbReference>
<dbReference type="InterPro" id="IPR014729">
    <property type="entry name" value="Rossmann-like_a/b/a_fold"/>
</dbReference>
<evidence type="ECO:0000259" key="14">
    <source>
        <dbReference type="Pfam" id="PF08264"/>
    </source>
</evidence>
<evidence type="ECO:0000259" key="13">
    <source>
        <dbReference type="Pfam" id="PF00133"/>
    </source>
</evidence>
<dbReference type="InterPro" id="IPR002301">
    <property type="entry name" value="Ile-tRNA-ligase"/>
</dbReference>
<dbReference type="SUPFAM" id="SSF50677">
    <property type="entry name" value="ValRS/IleRS/LeuRS editing domain"/>
    <property type="match status" value="1"/>
</dbReference>
<evidence type="ECO:0000256" key="10">
    <source>
        <dbReference type="ARBA" id="ARBA00048359"/>
    </source>
</evidence>
<comment type="similarity">
    <text evidence="2 12">Belongs to the class-I aminoacyl-tRNA synthetase family.</text>
</comment>
<reference evidence="15" key="1">
    <citation type="journal article" date="2020" name="Stud. Mycol.">
        <title>101 Dothideomycetes genomes: a test case for predicting lifestyles and emergence of pathogens.</title>
        <authorList>
            <person name="Haridas S."/>
            <person name="Albert R."/>
            <person name="Binder M."/>
            <person name="Bloem J."/>
            <person name="Labutti K."/>
            <person name="Salamov A."/>
            <person name="Andreopoulos B."/>
            <person name="Baker S."/>
            <person name="Barry K."/>
            <person name="Bills G."/>
            <person name="Bluhm B."/>
            <person name="Cannon C."/>
            <person name="Castanera R."/>
            <person name="Culley D."/>
            <person name="Daum C."/>
            <person name="Ezra D."/>
            <person name="Gonzalez J."/>
            <person name="Henrissat B."/>
            <person name="Kuo A."/>
            <person name="Liang C."/>
            <person name="Lipzen A."/>
            <person name="Lutzoni F."/>
            <person name="Magnuson J."/>
            <person name="Mondo S."/>
            <person name="Nolan M."/>
            <person name="Ohm R."/>
            <person name="Pangilinan J."/>
            <person name="Park H.-J."/>
            <person name="Ramirez L."/>
            <person name="Alfaro M."/>
            <person name="Sun H."/>
            <person name="Tritt A."/>
            <person name="Yoshinaga Y."/>
            <person name="Zwiers L.-H."/>
            <person name="Turgeon B."/>
            <person name="Goodwin S."/>
            <person name="Spatafora J."/>
            <person name="Crous P."/>
            <person name="Grigoriev I."/>
        </authorList>
    </citation>
    <scope>NUCLEOTIDE SEQUENCE</scope>
    <source>
        <strain evidence="15">CBS 161.51</strain>
    </source>
</reference>
<comment type="catalytic activity">
    <reaction evidence="10">
        <text>tRNA(Ile) + L-isoleucine + ATP = L-isoleucyl-tRNA(Ile) + AMP + diphosphate</text>
        <dbReference type="Rhea" id="RHEA:11060"/>
        <dbReference type="Rhea" id="RHEA-COMP:9666"/>
        <dbReference type="Rhea" id="RHEA-COMP:9695"/>
        <dbReference type="ChEBI" id="CHEBI:30616"/>
        <dbReference type="ChEBI" id="CHEBI:33019"/>
        <dbReference type="ChEBI" id="CHEBI:58045"/>
        <dbReference type="ChEBI" id="CHEBI:78442"/>
        <dbReference type="ChEBI" id="CHEBI:78528"/>
        <dbReference type="ChEBI" id="CHEBI:456215"/>
        <dbReference type="EC" id="6.1.1.5"/>
    </reaction>
</comment>
<dbReference type="InterPro" id="IPR001412">
    <property type="entry name" value="aa-tRNA-synth_I_CS"/>
</dbReference>
<dbReference type="PANTHER" id="PTHR42765">
    <property type="entry name" value="SOLEUCYL-TRNA SYNTHETASE"/>
    <property type="match status" value="1"/>
</dbReference>
<evidence type="ECO:0000256" key="4">
    <source>
        <dbReference type="ARBA" id="ARBA00022598"/>
    </source>
</evidence>
<dbReference type="GO" id="GO:0005739">
    <property type="term" value="C:mitochondrion"/>
    <property type="evidence" value="ECO:0007669"/>
    <property type="project" value="UniProtKB-SubCell"/>
</dbReference>
<name>A0A6A5T2T0_9PLEO</name>
<dbReference type="EMBL" id="ML975999">
    <property type="protein sequence ID" value="KAF1947275.1"/>
    <property type="molecule type" value="Genomic_DNA"/>
</dbReference>
<evidence type="ECO:0000256" key="8">
    <source>
        <dbReference type="ARBA" id="ARBA00023146"/>
    </source>
</evidence>
<proteinExistence type="inferred from homology"/>
<evidence type="ECO:0000256" key="2">
    <source>
        <dbReference type="ARBA" id="ARBA00005594"/>
    </source>
</evidence>
<evidence type="ECO:0000256" key="1">
    <source>
        <dbReference type="ARBA" id="ARBA00004173"/>
    </source>
</evidence>
<comment type="subcellular location">
    <subcellularLocation>
        <location evidence="1">Mitochondrion</location>
    </subcellularLocation>
</comment>
<evidence type="ECO:0000256" key="11">
    <source>
        <dbReference type="ARBA" id="ARBA00068280"/>
    </source>
</evidence>